<gene>
    <name evidence="10" type="primary">LOC101864422</name>
</gene>
<keyword evidence="5 7" id="KW-0802">TPR repeat</keyword>
<evidence type="ECO:0000256" key="2">
    <source>
        <dbReference type="ARBA" id="ARBA00022737"/>
    </source>
</evidence>
<evidence type="ECO:0000256" key="5">
    <source>
        <dbReference type="ARBA" id="ARBA00022803"/>
    </source>
</evidence>
<dbReference type="PANTHER" id="PTHR12558:SF9">
    <property type="entry name" value="CELL DIVISION CYCLE PROTEIN 16 HOMOLOG"/>
    <property type="match status" value="1"/>
</dbReference>
<dbReference type="SMART" id="SM00028">
    <property type="entry name" value="TPR"/>
    <property type="match status" value="7"/>
</dbReference>
<dbReference type="InterPro" id="IPR019734">
    <property type="entry name" value="TPR_rpt"/>
</dbReference>
<dbReference type="RefSeq" id="XP_012944714.1">
    <property type="nucleotide sequence ID" value="XM_013089260.2"/>
</dbReference>
<sequence>MAASEGSVKAEAPEDEIHNAKGSGCLNLCSMRNRVRSYIDKHHYDSAIFWADKLVSLSDAVEDVFWYAQTMYLTGQYHRAIHLLTSKKLDKTYTACRYLAAKCYYECKEWQEALNVLDLVDMSFSRSTSMINASLNDSLTDADSSFPIQNCEKSMSLLRGKIYEAMDNRSLAADCYKEALRLDVYCFEAFELLVGHHMLTAQEERELMDSLPFTAQCPPGEDQMVKFLYESKLKKYDCPGHVKIPAPLSENLDVIVSSAEQHLYNCDFRAAYNITSKVLSKDPYNSQCLPIHIAVLVELKNSNALFYIAHKLVDYYPDKSLSWFAVGCYYMLTENFIPARWYLSKATTLERAHGPSWLAYGHTFGVNKDHDQAMAAYFTASQIMRGCHLPFLYIGLEYGLTNNPKLAERFFSQALTIAPEDPFVLHEMGVIAFGNKDWEEAERCFCRALERVQSVREEMLPERWEPLLNNLGHVCRKLGKYQEALEYHTQADILCPQTASTYSAIGYVHALMGNHSDAVHYFHKALGLRKDDTFSTTMLSNCLEALMAQVSPCDGDLEEPHFPSVSMKDSASSKESSARVVKLTELFHDSQKEEEEGGRGGGGGVKTELDTTDTDPFAESSLSIEEIEMEDCSS</sequence>
<evidence type="ECO:0000256" key="4">
    <source>
        <dbReference type="ARBA" id="ARBA00022786"/>
    </source>
</evidence>
<dbReference type="Pfam" id="PF12895">
    <property type="entry name" value="ANAPC3"/>
    <property type="match status" value="1"/>
</dbReference>
<feature type="region of interest" description="Disordered" evidence="8">
    <location>
        <begin position="585"/>
        <end position="634"/>
    </location>
</feature>
<dbReference type="SUPFAM" id="SSF48452">
    <property type="entry name" value="TPR-like"/>
    <property type="match status" value="2"/>
</dbReference>
<dbReference type="GO" id="GO:0051301">
    <property type="term" value="P:cell division"/>
    <property type="evidence" value="ECO:0007669"/>
    <property type="project" value="UniProtKB-KW"/>
</dbReference>
<proteinExistence type="predicted"/>
<keyword evidence="3" id="KW-0498">Mitosis</keyword>
<evidence type="ECO:0000256" key="7">
    <source>
        <dbReference type="PROSITE-ProRule" id="PRU00339"/>
    </source>
</evidence>
<dbReference type="PANTHER" id="PTHR12558">
    <property type="entry name" value="CELL DIVISION CYCLE 16,23,27"/>
    <property type="match status" value="1"/>
</dbReference>
<evidence type="ECO:0000256" key="3">
    <source>
        <dbReference type="ARBA" id="ARBA00022776"/>
    </source>
</evidence>
<dbReference type="Gene3D" id="1.25.40.10">
    <property type="entry name" value="Tetratricopeptide repeat domain"/>
    <property type="match status" value="1"/>
</dbReference>
<dbReference type="GeneID" id="101864422"/>
<keyword evidence="4" id="KW-0833">Ubl conjugation pathway</keyword>
<feature type="repeat" description="TPR" evidence="7">
    <location>
        <begin position="465"/>
        <end position="498"/>
    </location>
</feature>
<evidence type="ECO:0000313" key="10">
    <source>
        <dbReference type="RefSeq" id="XP_012944714.1"/>
    </source>
</evidence>
<organism evidence="9 10">
    <name type="scientific">Aplysia californica</name>
    <name type="common">California sea hare</name>
    <dbReference type="NCBI Taxonomy" id="6500"/>
    <lineage>
        <taxon>Eukaryota</taxon>
        <taxon>Metazoa</taxon>
        <taxon>Spiralia</taxon>
        <taxon>Lophotrochozoa</taxon>
        <taxon>Mollusca</taxon>
        <taxon>Gastropoda</taxon>
        <taxon>Heterobranchia</taxon>
        <taxon>Euthyneura</taxon>
        <taxon>Tectipleura</taxon>
        <taxon>Aplysiida</taxon>
        <taxon>Aplysioidea</taxon>
        <taxon>Aplysiidae</taxon>
        <taxon>Aplysia</taxon>
    </lineage>
</organism>
<feature type="repeat" description="TPR" evidence="7">
    <location>
        <begin position="499"/>
        <end position="532"/>
    </location>
</feature>
<dbReference type="PROSITE" id="PS50005">
    <property type="entry name" value="TPR"/>
    <property type="match status" value="2"/>
</dbReference>
<accession>A0ABM1ABU6</accession>
<evidence type="ECO:0000256" key="1">
    <source>
        <dbReference type="ARBA" id="ARBA00022618"/>
    </source>
</evidence>
<evidence type="ECO:0000256" key="8">
    <source>
        <dbReference type="SAM" id="MobiDB-lite"/>
    </source>
</evidence>
<keyword evidence="6" id="KW-0131">Cell cycle</keyword>
<reference evidence="10" key="1">
    <citation type="submission" date="2025-08" db="UniProtKB">
        <authorList>
            <consortium name="RefSeq"/>
        </authorList>
    </citation>
    <scope>IDENTIFICATION</scope>
</reference>
<dbReference type="InterPro" id="IPR011990">
    <property type="entry name" value="TPR-like_helical_dom_sf"/>
</dbReference>
<evidence type="ECO:0000313" key="9">
    <source>
        <dbReference type="Proteomes" id="UP000694888"/>
    </source>
</evidence>
<protein>
    <submittedName>
        <fullName evidence="10">Cell division cycle protein 16 homolog isoform X2</fullName>
    </submittedName>
</protein>
<name>A0ABM1ABU6_APLCA</name>
<evidence type="ECO:0000256" key="6">
    <source>
        <dbReference type="ARBA" id="ARBA00023306"/>
    </source>
</evidence>
<dbReference type="Pfam" id="PF13424">
    <property type="entry name" value="TPR_12"/>
    <property type="match status" value="1"/>
</dbReference>
<feature type="compositionally biased region" description="Acidic residues" evidence="8">
    <location>
        <begin position="625"/>
        <end position="634"/>
    </location>
</feature>
<keyword evidence="2" id="KW-0677">Repeat</keyword>
<keyword evidence="1 10" id="KW-0132">Cell division</keyword>
<keyword evidence="9" id="KW-1185">Reference proteome</keyword>
<dbReference type="Proteomes" id="UP000694888">
    <property type="component" value="Unplaced"/>
</dbReference>